<dbReference type="GO" id="GO:0110078">
    <property type="term" value="C:TTT Hsp90 cochaperone complex"/>
    <property type="evidence" value="ECO:0007669"/>
    <property type="project" value="InterPro"/>
</dbReference>
<sequence length="451" mass="50019">MAILSEFVDEEPQDVGALLNGLRIPSNFTRYGIMEDKDTISQLNKWKANAFNALKDLRGQLESKRHEIQTSDLIYTCAAFQGDGDWVSEDMRALSSEILALEGEPSLFVEEILVKYVKPIFQANPHPMLSVETSRKLPRTAGGYAAAQDAYEGQVWKAHPGIGNVLLWCVQRIDTDAYERLWHLVVPPVMTLLDDFEAGYKLLGIKVVNAMLEHAPYPLLNRTGISELILASLNRALTFLHSPHTPAILRTAIPSATNLIVHTTEPGSEQRFTQLCALLGDGVIGSVWMYSSEDADAVEASIEVLPILVRALGIGVTRYLKALIPQLMHPLHAVPCKKPRVTLQLSSLRALGAVSQECSPRIENWRSTIVEGVAKCWVVLLGDEQTNEESEQLRHALRVVCGRLWEVAPSVRKEYIRLLELDAAIFETLIGDVIYPHLAEADAIDAPQHDG</sequence>
<name>A0A9P5N3M8_9AGAM</name>
<dbReference type="Gene3D" id="1.25.10.10">
    <property type="entry name" value="Leucine-rich Repeat Variant"/>
    <property type="match status" value="1"/>
</dbReference>
<evidence type="ECO:0000256" key="1">
    <source>
        <dbReference type="ARBA" id="ARBA00034736"/>
    </source>
</evidence>
<dbReference type="EMBL" id="WHVB01000003">
    <property type="protein sequence ID" value="KAF8485271.1"/>
    <property type="molecule type" value="Genomic_DNA"/>
</dbReference>
<comment type="caution">
    <text evidence="2">The sequence shown here is derived from an EMBL/GenBank/DDBJ whole genome shotgun (WGS) entry which is preliminary data.</text>
</comment>
<dbReference type="InterPro" id="IPR016024">
    <property type="entry name" value="ARM-type_fold"/>
</dbReference>
<dbReference type="InterPro" id="IPR011989">
    <property type="entry name" value="ARM-like"/>
</dbReference>
<dbReference type="PANTHER" id="PTHR32226:SF2">
    <property type="entry name" value="TELO2-INTERACTING PROTEIN 2"/>
    <property type="match status" value="1"/>
</dbReference>
<dbReference type="OrthoDB" id="6417021at2759"/>
<dbReference type="Proteomes" id="UP000759537">
    <property type="component" value="Unassembled WGS sequence"/>
</dbReference>
<protein>
    <recommendedName>
        <fullName evidence="4">ARM repeat superfamily protein</fullName>
    </recommendedName>
</protein>
<accession>A0A9P5N3M8</accession>
<dbReference type="GO" id="GO:0005829">
    <property type="term" value="C:cytosol"/>
    <property type="evidence" value="ECO:0007669"/>
    <property type="project" value="TreeGrafter"/>
</dbReference>
<reference evidence="2" key="1">
    <citation type="submission" date="2019-10" db="EMBL/GenBank/DDBJ databases">
        <authorList>
            <consortium name="DOE Joint Genome Institute"/>
            <person name="Kuo A."/>
            <person name="Miyauchi S."/>
            <person name="Kiss E."/>
            <person name="Drula E."/>
            <person name="Kohler A."/>
            <person name="Sanchez-Garcia M."/>
            <person name="Andreopoulos B."/>
            <person name="Barry K.W."/>
            <person name="Bonito G."/>
            <person name="Buee M."/>
            <person name="Carver A."/>
            <person name="Chen C."/>
            <person name="Cichocki N."/>
            <person name="Clum A."/>
            <person name="Culley D."/>
            <person name="Crous P.W."/>
            <person name="Fauchery L."/>
            <person name="Girlanda M."/>
            <person name="Hayes R."/>
            <person name="Keri Z."/>
            <person name="LaButti K."/>
            <person name="Lipzen A."/>
            <person name="Lombard V."/>
            <person name="Magnuson J."/>
            <person name="Maillard F."/>
            <person name="Morin E."/>
            <person name="Murat C."/>
            <person name="Nolan M."/>
            <person name="Ohm R."/>
            <person name="Pangilinan J."/>
            <person name="Pereira M."/>
            <person name="Perotto S."/>
            <person name="Peter M."/>
            <person name="Riley R."/>
            <person name="Sitrit Y."/>
            <person name="Stielow B."/>
            <person name="Szollosi G."/>
            <person name="Zifcakova L."/>
            <person name="Stursova M."/>
            <person name="Spatafora J.W."/>
            <person name="Tedersoo L."/>
            <person name="Vaario L.-M."/>
            <person name="Yamada A."/>
            <person name="Yan M."/>
            <person name="Wang P."/>
            <person name="Xu J."/>
            <person name="Bruns T."/>
            <person name="Baldrian P."/>
            <person name="Vilgalys R."/>
            <person name="Henrissat B."/>
            <person name="Grigoriev I.V."/>
            <person name="Hibbett D."/>
            <person name="Nagy L.G."/>
            <person name="Martin F.M."/>
        </authorList>
    </citation>
    <scope>NUCLEOTIDE SEQUENCE</scope>
    <source>
        <strain evidence="2">Prilba</strain>
    </source>
</reference>
<keyword evidence="3" id="KW-1185">Reference proteome</keyword>
<evidence type="ECO:0000313" key="3">
    <source>
        <dbReference type="Proteomes" id="UP000759537"/>
    </source>
</evidence>
<dbReference type="PANTHER" id="PTHR32226">
    <property type="entry name" value="TELO2-INTERACTING PROTEIN 2"/>
    <property type="match status" value="1"/>
</dbReference>
<dbReference type="InterPro" id="IPR018870">
    <property type="entry name" value="Tti2"/>
</dbReference>
<dbReference type="SUPFAM" id="SSF48371">
    <property type="entry name" value="ARM repeat"/>
    <property type="match status" value="1"/>
</dbReference>
<evidence type="ECO:0000313" key="2">
    <source>
        <dbReference type="EMBL" id="KAF8485271.1"/>
    </source>
</evidence>
<comment type="similarity">
    <text evidence="1">Belongs to the TTI2 family.</text>
</comment>
<evidence type="ECO:0008006" key="4">
    <source>
        <dbReference type="Google" id="ProtNLM"/>
    </source>
</evidence>
<gene>
    <name evidence="2" type="ORF">DFH94DRAFT_719393</name>
</gene>
<dbReference type="GO" id="GO:0005634">
    <property type="term" value="C:nucleus"/>
    <property type="evidence" value="ECO:0007669"/>
    <property type="project" value="TreeGrafter"/>
</dbReference>
<proteinExistence type="inferred from homology"/>
<organism evidence="2 3">
    <name type="scientific">Russula ochroleuca</name>
    <dbReference type="NCBI Taxonomy" id="152965"/>
    <lineage>
        <taxon>Eukaryota</taxon>
        <taxon>Fungi</taxon>
        <taxon>Dikarya</taxon>
        <taxon>Basidiomycota</taxon>
        <taxon>Agaricomycotina</taxon>
        <taxon>Agaricomycetes</taxon>
        <taxon>Russulales</taxon>
        <taxon>Russulaceae</taxon>
        <taxon>Russula</taxon>
    </lineage>
</organism>
<reference evidence="2" key="2">
    <citation type="journal article" date="2020" name="Nat. Commun.">
        <title>Large-scale genome sequencing of mycorrhizal fungi provides insights into the early evolution of symbiotic traits.</title>
        <authorList>
            <person name="Miyauchi S."/>
            <person name="Kiss E."/>
            <person name="Kuo A."/>
            <person name="Drula E."/>
            <person name="Kohler A."/>
            <person name="Sanchez-Garcia M."/>
            <person name="Morin E."/>
            <person name="Andreopoulos B."/>
            <person name="Barry K.W."/>
            <person name="Bonito G."/>
            <person name="Buee M."/>
            <person name="Carver A."/>
            <person name="Chen C."/>
            <person name="Cichocki N."/>
            <person name="Clum A."/>
            <person name="Culley D."/>
            <person name="Crous P.W."/>
            <person name="Fauchery L."/>
            <person name="Girlanda M."/>
            <person name="Hayes R.D."/>
            <person name="Keri Z."/>
            <person name="LaButti K."/>
            <person name="Lipzen A."/>
            <person name="Lombard V."/>
            <person name="Magnuson J."/>
            <person name="Maillard F."/>
            <person name="Murat C."/>
            <person name="Nolan M."/>
            <person name="Ohm R.A."/>
            <person name="Pangilinan J."/>
            <person name="Pereira M.F."/>
            <person name="Perotto S."/>
            <person name="Peter M."/>
            <person name="Pfister S."/>
            <person name="Riley R."/>
            <person name="Sitrit Y."/>
            <person name="Stielow J.B."/>
            <person name="Szollosi G."/>
            <person name="Zifcakova L."/>
            <person name="Stursova M."/>
            <person name="Spatafora J.W."/>
            <person name="Tedersoo L."/>
            <person name="Vaario L.M."/>
            <person name="Yamada A."/>
            <person name="Yan M."/>
            <person name="Wang P."/>
            <person name="Xu J."/>
            <person name="Bruns T."/>
            <person name="Baldrian P."/>
            <person name="Vilgalys R."/>
            <person name="Dunand C."/>
            <person name="Henrissat B."/>
            <person name="Grigoriev I.V."/>
            <person name="Hibbett D."/>
            <person name="Nagy L.G."/>
            <person name="Martin F.M."/>
        </authorList>
    </citation>
    <scope>NUCLEOTIDE SEQUENCE</scope>
    <source>
        <strain evidence="2">Prilba</strain>
    </source>
</reference>
<dbReference type="AlphaFoldDB" id="A0A9P5N3M8"/>
<dbReference type="Pfam" id="PF10521">
    <property type="entry name" value="Tti2"/>
    <property type="match status" value="1"/>
</dbReference>